<reference evidence="2 3" key="1">
    <citation type="submission" date="2018-05" db="EMBL/GenBank/DDBJ databases">
        <title>Complete genome sequence of Arcticibacterium luteifluviistationis SM1504T, a cytophagaceae bacterium isolated from Arctic surface seawater.</title>
        <authorList>
            <person name="Li Y."/>
            <person name="Qin Q.-L."/>
        </authorList>
    </citation>
    <scope>NUCLEOTIDE SEQUENCE [LARGE SCALE GENOMIC DNA]</scope>
    <source>
        <strain evidence="2 3">SM1504</strain>
    </source>
</reference>
<dbReference type="RefSeq" id="WP_111373034.1">
    <property type="nucleotide sequence ID" value="NZ_CP029480.1"/>
</dbReference>
<dbReference type="KEGG" id="als:DJ013_16400"/>
<proteinExistence type="predicted"/>
<feature type="transmembrane region" description="Helical" evidence="1">
    <location>
        <begin position="160"/>
        <end position="182"/>
    </location>
</feature>
<name>A0A2Z4GEJ1_9BACT</name>
<keyword evidence="1" id="KW-0812">Transmembrane</keyword>
<evidence type="ECO:0000313" key="3">
    <source>
        <dbReference type="Proteomes" id="UP000249873"/>
    </source>
</evidence>
<gene>
    <name evidence="2" type="ORF">DJ013_16400</name>
</gene>
<dbReference type="Proteomes" id="UP000249873">
    <property type="component" value="Chromosome"/>
</dbReference>
<protein>
    <submittedName>
        <fullName evidence="2">Uncharacterized protein</fullName>
    </submittedName>
</protein>
<evidence type="ECO:0000256" key="1">
    <source>
        <dbReference type="SAM" id="Phobius"/>
    </source>
</evidence>
<organism evidence="2 3">
    <name type="scientific">Arcticibacterium luteifluviistationis</name>
    <dbReference type="NCBI Taxonomy" id="1784714"/>
    <lineage>
        <taxon>Bacteria</taxon>
        <taxon>Pseudomonadati</taxon>
        <taxon>Bacteroidota</taxon>
        <taxon>Cytophagia</taxon>
        <taxon>Cytophagales</taxon>
        <taxon>Leadbetterellaceae</taxon>
        <taxon>Arcticibacterium</taxon>
    </lineage>
</organism>
<accession>A0A2Z4GEJ1</accession>
<dbReference type="OrthoDB" id="848790at2"/>
<sequence>MKISFSKYLFSIWGIWALISAFPLNAYGQNPHLSFITKKANVGENIQVALVYKHNAESDVFFPNKTSYFSPFELKGFVFFPTHTKDSISVDSVIYTLRTFDVDKIQTFKLPVWVLEDGDSTTFWSNTDSLFLSELVPDSSLRNRAVVSSVDFIKKKDNTMLSIGLLVFFGVLLLLGLMALIFQNKIKKQVLLYRFQEKQKVYNKRFLILMKSELDPSTLEEFLGLWRNQMKWMEKKPFDSLSSVEIEKISGQKIGLAIREIETSLFGGQNSDRIPLALQILYSYSKERFRERRLAYKNQLKKIY</sequence>
<evidence type="ECO:0000313" key="2">
    <source>
        <dbReference type="EMBL" id="AWV99666.1"/>
    </source>
</evidence>
<dbReference type="AlphaFoldDB" id="A0A2Z4GEJ1"/>
<dbReference type="EMBL" id="CP029480">
    <property type="protein sequence ID" value="AWV99666.1"/>
    <property type="molecule type" value="Genomic_DNA"/>
</dbReference>
<keyword evidence="1" id="KW-1133">Transmembrane helix</keyword>
<keyword evidence="1" id="KW-0472">Membrane</keyword>
<keyword evidence="3" id="KW-1185">Reference proteome</keyword>